<dbReference type="PANTHER" id="PTHR43394:SF27">
    <property type="entry name" value="ATP-DEPENDENT TRANSLOCASE ABCB1-LIKE"/>
    <property type="match status" value="1"/>
</dbReference>
<dbReference type="CDD" id="cd03249">
    <property type="entry name" value="ABC_MTABC3_MDL1_MDL2"/>
    <property type="match status" value="2"/>
</dbReference>
<keyword evidence="7" id="KW-0547">Nucleotide-binding</keyword>
<dbReference type="FunFam" id="3.40.50.300:FF:000479">
    <property type="entry name" value="Multidrug resistance protein 1A"/>
    <property type="match status" value="1"/>
</dbReference>
<evidence type="ECO:0000256" key="3">
    <source>
        <dbReference type="ARBA" id="ARBA00012191"/>
    </source>
</evidence>
<feature type="domain" description="ABC transporter" evidence="15">
    <location>
        <begin position="475"/>
        <end position="712"/>
    </location>
</feature>
<feature type="domain" description="ABC transmembrane type-1" evidence="16">
    <location>
        <begin position="854"/>
        <end position="1156"/>
    </location>
</feature>
<evidence type="ECO:0000256" key="7">
    <source>
        <dbReference type="ARBA" id="ARBA00022741"/>
    </source>
</evidence>
<dbReference type="PANTHER" id="PTHR43394">
    <property type="entry name" value="ATP-DEPENDENT PERMEASE MDL1, MITOCHONDRIAL"/>
    <property type="match status" value="1"/>
</dbReference>
<dbReference type="GO" id="GO:0005743">
    <property type="term" value="C:mitochondrial inner membrane"/>
    <property type="evidence" value="ECO:0007669"/>
    <property type="project" value="TreeGrafter"/>
</dbReference>
<comment type="similarity">
    <text evidence="2">Belongs to the ABC transporter superfamily. ABCB family. Multidrug resistance exporter (TC 3.A.1.201) subfamily.</text>
</comment>
<gene>
    <name evidence="18" type="primary">ABCC1</name>
    <name evidence="18" type="synonym">MRP1</name>
</gene>
<evidence type="ECO:0000313" key="17">
    <source>
        <dbReference type="EMBL" id="ADT63773.1"/>
    </source>
</evidence>
<dbReference type="EMBL" id="HQ684737">
    <property type="protein sequence ID" value="ADT63773.1"/>
    <property type="molecule type" value="mRNA"/>
</dbReference>
<evidence type="ECO:0000256" key="1">
    <source>
        <dbReference type="ARBA" id="ARBA00004141"/>
    </source>
</evidence>
<proteinExistence type="evidence at transcript level"/>
<dbReference type="PROSITE" id="PS00211">
    <property type="entry name" value="ABC_TRANSPORTER_1"/>
    <property type="match status" value="2"/>
</dbReference>
<feature type="domain" description="ABC transporter" evidence="15">
    <location>
        <begin position="1193"/>
        <end position="1432"/>
    </location>
</feature>
<dbReference type="SUPFAM" id="SSF52540">
    <property type="entry name" value="P-loop containing nucleoside triphosphate hydrolases"/>
    <property type="match status" value="2"/>
</dbReference>
<comment type="catalytic activity">
    <reaction evidence="13">
        <text>ATP + H2O + xenobioticSide 1 = ADP + phosphate + xenobioticSide 2.</text>
        <dbReference type="EC" id="7.6.2.2"/>
    </reaction>
</comment>
<evidence type="ECO:0000256" key="8">
    <source>
        <dbReference type="ARBA" id="ARBA00022840"/>
    </source>
</evidence>
<dbReference type="OrthoDB" id="6500128at2759"/>
<feature type="transmembrane region" description="Helical" evidence="14">
    <location>
        <begin position="281"/>
        <end position="299"/>
    </location>
</feature>
<feature type="transmembrane region" description="Helical" evidence="14">
    <location>
        <begin position="359"/>
        <end position="383"/>
    </location>
</feature>
<dbReference type="CDD" id="cd18577">
    <property type="entry name" value="ABC_6TM_Pgp_ABCB1_D1_like"/>
    <property type="match status" value="1"/>
</dbReference>
<evidence type="ECO:0000256" key="14">
    <source>
        <dbReference type="SAM" id="Phobius"/>
    </source>
</evidence>
<organism evidence="17">
    <name type="scientific">Lepeophtheirus salmonis</name>
    <name type="common">Salmon louse</name>
    <name type="synonym">Caligus salmonis</name>
    <dbReference type="NCBI Taxonomy" id="72036"/>
    <lineage>
        <taxon>Eukaryota</taxon>
        <taxon>Metazoa</taxon>
        <taxon>Ecdysozoa</taxon>
        <taxon>Arthropoda</taxon>
        <taxon>Crustacea</taxon>
        <taxon>Multicrustacea</taxon>
        <taxon>Hexanauplia</taxon>
        <taxon>Copepoda</taxon>
        <taxon>Siphonostomatoida</taxon>
        <taxon>Caligidae</taxon>
        <taxon>Lepeophtheirus</taxon>
    </lineage>
</organism>
<dbReference type="GO" id="GO:0090374">
    <property type="term" value="P:oligopeptide export from mitochondrion"/>
    <property type="evidence" value="ECO:0007669"/>
    <property type="project" value="TreeGrafter"/>
</dbReference>
<dbReference type="InterPro" id="IPR039421">
    <property type="entry name" value="Type_1_exporter"/>
</dbReference>
<dbReference type="FunFam" id="1.20.1560.10:FF:000018">
    <property type="entry name" value="ATP-binding cassette subfamily B member 11"/>
    <property type="match status" value="1"/>
</dbReference>
<keyword evidence="10 14" id="KW-1133">Transmembrane helix</keyword>
<evidence type="ECO:0000259" key="15">
    <source>
        <dbReference type="PROSITE" id="PS50893"/>
    </source>
</evidence>
<dbReference type="Pfam" id="PF00664">
    <property type="entry name" value="ABC_membrane"/>
    <property type="match status" value="3"/>
</dbReference>
<name>F5B9E2_LEPSM</name>
<dbReference type="InterPro" id="IPR017871">
    <property type="entry name" value="ABC_transporter-like_CS"/>
</dbReference>
<feature type="transmembrane region" description="Helical" evidence="14">
    <location>
        <begin position="185"/>
        <end position="206"/>
    </location>
</feature>
<dbReference type="Gene3D" id="3.40.50.300">
    <property type="entry name" value="P-loop containing nucleotide triphosphate hydrolases"/>
    <property type="match status" value="2"/>
</dbReference>
<feature type="transmembrane region" description="Helical" evidence="14">
    <location>
        <begin position="850"/>
        <end position="875"/>
    </location>
</feature>
<dbReference type="SMART" id="SM00382">
    <property type="entry name" value="AAA"/>
    <property type="match status" value="2"/>
</dbReference>
<dbReference type="Gene3D" id="1.20.1560.10">
    <property type="entry name" value="ABC transporter type 1, transmembrane domain"/>
    <property type="match status" value="2"/>
</dbReference>
<evidence type="ECO:0000256" key="11">
    <source>
        <dbReference type="ARBA" id="ARBA00023136"/>
    </source>
</evidence>
<dbReference type="InterPro" id="IPR003593">
    <property type="entry name" value="AAA+_ATPase"/>
</dbReference>
<feature type="domain" description="ABC transmembrane type-1" evidence="16">
    <location>
        <begin position="99"/>
        <end position="435"/>
    </location>
</feature>
<accession>F5B9E2</accession>
<dbReference type="SUPFAM" id="SSF90123">
    <property type="entry name" value="ABC transporter transmembrane region"/>
    <property type="match status" value="2"/>
</dbReference>
<keyword evidence="11 14" id="KW-0472">Membrane</keyword>
<feature type="transmembrane region" description="Helical" evidence="14">
    <location>
        <begin position="1013"/>
        <end position="1030"/>
    </location>
</feature>
<dbReference type="GO" id="GO:0017085">
    <property type="term" value="P:response to insecticide"/>
    <property type="evidence" value="ECO:0007669"/>
    <property type="project" value="UniProtKB-ARBA"/>
</dbReference>
<keyword evidence="4" id="KW-0813">Transport</keyword>
<reference evidence="17" key="1">
    <citation type="journal article" date="2012" name="Comp. Biochem. Physiol. C Toxicol. Pharmacol.">
        <title>Molecular cloning and characterisation of a novel P-glycoprotein in the salmon louse Lepeophtheirus salmonis.</title>
        <authorList>
            <person name="Heumann J."/>
            <person name="Carmichael S."/>
            <person name="Bron J.E."/>
            <person name="Tildesley A."/>
            <person name="Sturm A."/>
        </authorList>
    </citation>
    <scope>NUCLEOTIDE SEQUENCE</scope>
</reference>
<dbReference type="InterPro" id="IPR027417">
    <property type="entry name" value="P-loop_NTPase"/>
</dbReference>
<dbReference type="GO" id="GO:0005524">
    <property type="term" value="F:ATP binding"/>
    <property type="evidence" value="ECO:0007669"/>
    <property type="project" value="UniProtKB-KW"/>
</dbReference>
<evidence type="ECO:0000256" key="10">
    <source>
        <dbReference type="ARBA" id="ARBA00022989"/>
    </source>
</evidence>
<sequence>MRWNKYIVTPEKERKKMPDGSHMNGIINSGFEEIELNDNNSVLNPEEEKKNGETVEHKSSVVSNDNLKLDINEDISNTHVPFMKLFSYATRSDLIFIGIGILAALIGGLSLPFMIMLFGELTDTFILSNPLSTDICLIENGTCCSNNGTVDLSLEDCDLNEDDIMQLFKPINFLDGVARFGQGTAIIGLINFITSYIFVTSLNFTAERQVHRIRKAFFKSLLNQDIKWFDTHETGDFATKITEDLNKLQEGIGEKIGLFIFFITIFISSLITAFIHGWELTLVILSAMPILMIAVGIIAKSQTALTVKESNAYSKAGSVAEEAFSSIKTVMSFQGQNTEIQRYKENLSEAQKTGILRGLLTGIGGGLMWFIIYSSYAIAFWYGVKLILDDRESCIASPTDCQIRYGPSNLLIVFFSVLMGAMNIGQASPYVEAFAIARGAASSVFQIIQSTPAIKSDYDHLQRQQDKAPPFTGRITFKNVHFEYPSRPTVKVLSGLSFEASPGKTLALVGPSGCGKSTVIQLIQRFYDPSFGVVSIDGEDITTLDPHWLRSHIGIVGQEPVLFEYSIKENITMGLQGEISEKMIDDTCKAANAYDFIQRLPKKYDTIVGEKGALLSGGQKQRIAIARALIRNPSILLLDEASSALDSQSEFIVQSALDKARKGRTTIIVAHRLSTIRSADAILVMKDGYRVDYGTHESLKSNKTGLYCSLVNAQDCQVDQDEGLPLFNPELNYEEEDEVYDLEQVENEMNSMTYGSISGGSSWNRRHHFVRPTLERRHSTGSGYSEDSLKIEDALDVAGSAIGIARVGSRKIRRTSTNFTDNEYLEAEEMKSVNSNVGFFTVLRENSKEWLYIFMGCIASVVMGASMPVYAHLFGEVLGVLSKSIEEARVNSITYSMYFLLVGIIVGFSMFMQIFMFSLSGELLTTKLRIKAFTAMLNQEVGWYDESVNSTGALCSRLSADASAVQGVINYLSFFIHLLYILIATGSRLGTIIQVTLTILMSISAALYFNIKLGLVGTLFVPFVLIGAWFQGKIITSQDNLEKDALSRSARIAIEAINGIRTVVGLRLEESFQEKYSTELKDPHESAIKNSHLRGLIFGFSQSIPFFAYAGTMYYGGTLVESDGLPYKNVFKVAETLILGTLMVGQATAFGPNYTKARIASIRIFKLLNREPKIRSDVIPNTDEMATNMNGEVTFTNAGFYYPTRKSVKVLRDLKLSIKSGQSIGIVGSSGCGKSTIIQLIQKFYDLSSGKLELDSKDSESINVMWLRSKIGIVSQEPNLFNRSIRENICYGLNKRNDVSMDDIIQAAKDANIHSFIASLPQGYDTRVGNAGTMLSGGQKQRIAIARALIRNPSLLLLDEATSALDTESEKVVQEALNKALENRTSITIAHRLSTIKNVDKIFVLNQGKVAEAGSHESLLLLKGFYYKLWTNGTQRKI</sequence>
<evidence type="ECO:0000256" key="2">
    <source>
        <dbReference type="ARBA" id="ARBA00007577"/>
    </source>
</evidence>
<reference evidence="18" key="2">
    <citation type="submission" date="2014-05" db="EMBL/GenBank/DDBJ databases">
        <authorList>
            <person name="Chronopoulou M."/>
        </authorList>
    </citation>
    <scope>NUCLEOTIDE SEQUENCE</scope>
    <source>
        <tissue evidence="18">Whole organism</tissue>
    </source>
</reference>
<feature type="transmembrane region" description="Helical" evidence="14">
    <location>
        <begin position="256"/>
        <end position="275"/>
    </location>
</feature>
<dbReference type="CDD" id="cd18578">
    <property type="entry name" value="ABC_6TM_Pgp_ABCB1_D2_like"/>
    <property type="match status" value="1"/>
</dbReference>
<dbReference type="GO" id="GO:0016887">
    <property type="term" value="F:ATP hydrolysis activity"/>
    <property type="evidence" value="ECO:0007669"/>
    <property type="project" value="InterPro"/>
</dbReference>
<keyword evidence="8 18" id="KW-0067">ATP-binding</keyword>
<feature type="transmembrane region" description="Helical" evidence="14">
    <location>
        <begin position="895"/>
        <end position="919"/>
    </location>
</feature>
<dbReference type="PROSITE" id="PS50929">
    <property type="entry name" value="ABC_TM1F"/>
    <property type="match status" value="2"/>
</dbReference>
<dbReference type="GO" id="GO:0008559">
    <property type="term" value="F:ABC-type xenobiotic transporter activity"/>
    <property type="evidence" value="ECO:0007669"/>
    <property type="project" value="UniProtKB-EC"/>
</dbReference>
<comment type="subcellular location">
    <subcellularLocation>
        <location evidence="1">Membrane</location>
        <topology evidence="1">Multi-pass membrane protein</topology>
    </subcellularLocation>
</comment>
<dbReference type="InterPro" id="IPR003439">
    <property type="entry name" value="ABC_transporter-like_ATP-bd"/>
</dbReference>
<keyword evidence="5 14" id="KW-0812">Transmembrane</keyword>
<dbReference type="InterPro" id="IPR011527">
    <property type="entry name" value="ABC1_TM_dom"/>
</dbReference>
<dbReference type="FunFam" id="3.40.50.300:FF:000916">
    <property type="entry name" value="ABC transporter B family member 9"/>
    <property type="match status" value="1"/>
</dbReference>
<feature type="transmembrane region" description="Helical" evidence="14">
    <location>
        <begin position="94"/>
        <end position="118"/>
    </location>
</feature>
<dbReference type="Pfam" id="PF00005">
    <property type="entry name" value="ABC_tran"/>
    <property type="match status" value="2"/>
</dbReference>
<evidence type="ECO:0000256" key="5">
    <source>
        <dbReference type="ARBA" id="ARBA00022692"/>
    </source>
</evidence>
<keyword evidence="12" id="KW-0325">Glycoprotein</keyword>
<evidence type="ECO:0000256" key="9">
    <source>
        <dbReference type="ARBA" id="ARBA00022967"/>
    </source>
</evidence>
<dbReference type="InterPro" id="IPR036640">
    <property type="entry name" value="ABC1_TM_sf"/>
</dbReference>
<evidence type="ECO:0000259" key="16">
    <source>
        <dbReference type="PROSITE" id="PS50929"/>
    </source>
</evidence>
<dbReference type="GO" id="GO:0015421">
    <property type="term" value="F:ABC-type oligopeptide transporter activity"/>
    <property type="evidence" value="ECO:0007669"/>
    <property type="project" value="TreeGrafter"/>
</dbReference>
<evidence type="ECO:0000313" key="18">
    <source>
        <dbReference type="EMBL" id="CDW22010.1"/>
    </source>
</evidence>
<dbReference type="GO" id="GO:0097254">
    <property type="term" value="P:renal tubular secretion"/>
    <property type="evidence" value="ECO:0007669"/>
    <property type="project" value="UniProtKB-ARBA"/>
</dbReference>
<evidence type="ECO:0000256" key="12">
    <source>
        <dbReference type="ARBA" id="ARBA00023180"/>
    </source>
</evidence>
<evidence type="ECO:0000256" key="4">
    <source>
        <dbReference type="ARBA" id="ARBA00022448"/>
    </source>
</evidence>
<keyword evidence="9" id="KW-1278">Translocase</keyword>
<dbReference type="PROSITE" id="PS50893">
    <property type="entry name" value="ABC_TRANSPORTER_2"/>
    <property type="match status" value="2"/>
</dbReference>
<keyword evidence="6" id="KW-0677">Repeat</keyword>
<evidence type="ECO:0000256" key="6">
    <source>
        <dbReference type="ARBA" id="ARBA00022737"/>
    </source>
</evidence>
<dbReference type="EC" id="7.6.2.2" evidence="3"/>
<evidence type="ECO:0000256" key="13">
    <source>
        <dbReference type="ARBA" id="ARBA00034018"/>
    </source>
</evidence>
<dbReference type="EMBL" id="HACA01004649">
    <property type="protein sequence ID" value="CDW22010.1"/>
    <property type="molecule type" value="Transcribed_RNA"/>
</dbReference>
<feature type="transmembrane region" description="Helical" evidence="14">
    <location>
        <begin position="964"/>
        <end position="983"/>
    </location>
</feature>
<protein>
    <recommendedName>
        <fullName evidence="3">ABC-type xenobiotic transporter</fullName>
        <ecNumber evidence="3">7.6.2.2</ecNumber>
    </recommendedName>
</protein>